<dbReference type="EMBL" id="JAXOVC010000004">
    <property type="protein sequence ID" value="KAK4502873.1"/>
    <property type="molecule type" value="Genomic_DNA"/>
</dbReference>
<name>A0ABR0EP46_ZASCE</name>
<comment type="caution">
    <text evidence="3">The sequence shown here is derived from an EMBL/GenBank/DDBJ whole genome shotgun (WGS) entry which is preliminary data.</text>
</comment>
<dbReference type="Proteomes" id="UP001305779">
    <property type="component" value="Unassembled WGS sequence"/>
</dbReference>
<feature type="compositionally biased region" description="Polar residues" evidence="2">
    <location>
        <begin position="7"/>
        <end position="18"/>
    </location>
</feature>
<protein>
    <submittedName>
        <fullName evidence="3">Uncharacterized protein</fullName>
    </submittedName>
</protein>
<reference evidence="3 4" key="1">
    <citation type="journal article" date="2023" name="G3 (Bethesda)">
        <title>A chromosome-level genome assembly of Zasmidium syzygii isolated from banana leaves.</title>
        <authorList>
            <person name="van Westerhoven A.C."/>
            <person name="Mehrabi R."/>
            <person name="Talebi R."/>
            <person name="Steentjes M.B.F."/>
            <person name="Corcolon B."/>
            <person name="Chong P.A."/>
            <person name="Kema G.H.J."/>
            <person name="Seidl M.F."/>
        </authorList>
    </citation>
    <scope>NUCLEOTIDE SEQUENCE [LARGE SCALE GENOMIC DNA]</scope>
    <source>
        <strain evidence="3 4">P124</strain>
    </source>
</reference>
<organism evidence="3 4">
    <name type="scientific">Zasmidium cellare</name>
    <name type="common">Wine cellar mold</name>
    <name type="synonym">Racodium cellare</name>
    <dbReference type="NCBI Taxonomy" id="395010"/>
    <lineage>
        <taxon>Eukaryota</taxon>
        <taxon>Fungi</taxon>
        <taxon>Dikarya</taxon>
        <taxon>Ascomycota</taxon>
        <taxon>Pezizomycotina</taxon>
        <taxon>Dothideomycetes</taxon>
        <taxon>Dothideomycetidae</taxon>
        <taxon>Mycosphaerellales</taxon>
        <taxon>Mycosphaerellaceae</taxon>
        <taxon>Zasmidium</taxon>
    </lineage>
</organism>
<gene>
    <name evidence="3" type="ORF">PRZ48_006299</name>
</gene>
<feature type="compositionally biased region" description="Acidic residues" evidence="2">
    <location>
        <begin position="173"/>
        <end position="189"/>
    </location>
</feature>
<proteinExistence type="predicted"/>
<feature type="coiled-coil region" evidence="1">
    <location>
        <begin position="70"/>
        <end position="100"/>
    </location>
</feature>
<evidence type="ECO:0000313" key="3">
    <source>
        <dbReference type="EMBL" id="KAK4502873.1"/>
    </source>
</evidence>
<evidence type="ECO:0000313" key="4">
    <source>
        <dbReference type="Proteomes" id="UP001305779"/>
    </source>
</evidence>
<feature type="compositionally biased region" description="Basic and acidic residues" evidence="2">
    <location>
        <begin position="21"/>
        <end position="30"/>
    </location>
</feature>
<evidence type="ECO:0000256" key="2">
    <source>
        <dbReference type="SAM" id="MobiDB-lite"/>
    </source>
</evidence>
<feature type="region of interest" description="Disordered" evidence="2">
    <location>
        <begin position="152"/>
        <end position="212"/>
    </location>
</feature>
<evidence type="ECO:0000256" key="1">
    <source>
        <dbReference type="SAM" id="Coils"/>
    </source>
</evidence>
<keyword evidence="4" id="KW-1185">Reference proteome</keyword>
<keyword evidence="1" id="KW-0175">Coiled coil</keyword>
<sequence>MGRTLDANATQPSLSEQVAQLERERDDAKSEAASLRTEVARLNQKTIDNLQVQRWRKEWQDRMTELKGSLGIANRQLQSKTEELARMKEQQQMLQDAMDEAGSVTSKDEATSEALEAMEDFLSRNKEVTGDKFFGMGRELDHLRALLAKIPVTKSDDDDDDADWADTNQSKTDDEEGIEVVVLDDDEEATASGGIMDTPGRVLRSSKRRRWS</sequence>
<accession>A0ABR0EP46</accession>
<feature type="region of interest" description="Disordered" evidence="2">
    <location>
        <begin position="1"/>
        <end position="32"/>
    </location>
</feature>